<keyword evidence="2" id="KW-1185">Reference proteome</keyword>
<evidence type="ECO:0000313" key="2">
    <source>
        <dbReference type="Proteomes" id="UP000092544"/>
    </source>
</evidence>
<sequence>MPNPVNDRYELAQYIEEQAVTPTFYLNRFASTIIESEEEYVLVEMKFAGKEVAPLVMPMEQGQVIYERATSTKRLTPGYTKMKDIVTPSNSLRRRAGERVRDKVTPKDRLNAATTEQFITHDQRLTRLCELMAAHGFADGKLTLTYKDGRQALVDFGRSPALTVVLDGEAGNEYWNDPNAKIVDQIDIQCKRMSDAEGGVAPTDMILPLDVWQPFKNNAQVKDSLDTDFSGQSGALERGVTMPEGIVLKGVLGNNLAVWVDTRTVSVKGVQTAMQKAKKVTFLSDAVAGAQHFGAILDVEAMIAIRMFSKFKDEFDPSLRVALSVSAPLVAPGNPNATSSMTVLE</sequence>
<dbReference type="Proteomes" id="UP000092544">
    <property type="component" value="Unassembled WGS sequence"/>
</dbReference>
<evidence type="ECO:0000313" key="1">
    <source>
        <dbReference type="EMBL" id="SBS29093.1"/>
    </source>
</evidence>
<proteinExistence type="predicted"/>
<dbReference type="OrthoDB" id="5449178at2"/>
<reference evidence="1 2" key="1">
    <citation type="submission" date="2016-06" db="EMBL/GenBank/DDBJ databases">
        <authorList>
            <person name="Kjaerup R.B."/>
            <person name="Dalgaard T.S."/>
            <person name="Juul-Madsen H.R."/>
        </authorList>
    </citation>
    <scope>NUCLEOTIDE SEQUENCE [LARGE SCALE GENOMIC DNA]</scope>
    <source>
        <strain evidence="1 2">CECT 8886</strain>
    </source>
</reference>
<dbReference type="STRING" id="1792290.MSP8886_01434"/>
<dbReference type="Gene3D" id="3.15.30.10">
    <property type="entry name" value="putative capsid protein of prophage domain like"/>
    <property type="match status" value="1"/>
</dbReference>
<dbReference type="Gene3D" id="3.30.1930.10">
    <property type="entry name" value="capsid protein of prophage domain"/>
    <property type="match status" value="1"/>
</dbReference>
<name>A0A1A8T9F4_9GAMM</name>
<organism evidence="1 2">
    <name type="scientific">Marinomonas spartinae</name>
    <dbReference type="NCBI Taxonomy" id="1792290"/>
    <lineage>
        <taxon>Bacteria</taxon>
        <taxon>Pseudomonadati</taxon>
        <taxon>Pseudomonadota</taxon>
        <taxon>Gammaproteobacteria</taxon>
        <taxon>Oceanospirillales</taxon>
        <taxon>Oceanospirillaceae</taxon>
        <taxon>Marinomonas</taxon>
    </lineage>
</organism>
<accession>A0A1A8T9F4</accession>
<gene>
    <name evidence="1" type="ORF">MSP8886_01434</name>
</gene>
<protein>
    <submittedName>
        <fullName evidence="1">Phage major capsid protein E</fullName>
    </submittedName>
</protein>
<dbReference type="EMBL" id="FLOB01000002">
    <property type="protein sequence ID" value="SBS29093.1"/>
    <property type="molecule type" value="Genomic_DNA"/>
</dbReference>
<dbReference type="RefSeq" id="WP_067014116.1">
    <property type="nucleotide sequence ID" value="NZ_FLOB01000002.1"/>
</dbReference>
<dbReference type="AlphaFoldDB" id="A0A1A8T9F4"/>
<dbReference type="InterPro" id="IPR005564">
    <property type="entry name" value="Major_capsid_GpE"/>
</dbReference>
<dbReference type="Pfam" id="PF03864">
    <property type="entry name" value="Phage_cap_E"/>
    <property type="match status" value="1"/>
</dbReference>